<evidence type="ECO:0000259" key="3">
    <source>
        <dbReference type="Pfam" id="PF25241"/>
    </source>
</evidence>
<reference evidence="4" key="1">
    <citation type="submission" date="2019-04" db="EMBL/GenBank/DDBJ databases">
        <authorList>
            <person name="Alioto T."/>
            <person name="Alioto T."/>
        </authorList>
    </citation>
    <scope>NUCLEOTIDE SEQUENCE [LARGE SCALE GENOMIC DNA]</scope>
</reference>
<feature type="compositionally biased region" description="Basic and acidic residues" evidence="2">
    <location>
        <begin position="11"/>
        <end position="27"/>
    </location>
</feature>
<dbReference type="Pfam" id="PF25241">
    <property type="entry name" value="LDLRAD1_C"/>
    <property type="match status" value="1"/>
</dbReference>
<feature type="domain" description="LDLRAD1-like C-terminal" evidence="3">
    <location>
        <begin position="245"/>
        <end position="284"/>
    </location>
</feature>
<keyword evidence="5" id="KW-1185">Reference proteome</keyword>
<accession>A0A5E4BDB5</accession>
<dbReference type="SUPFAM" id="SSF57424">
    <property type="entry name" value="LDL receptor-like module"/>
    <property type="match status" value="1"/>
</dbReference>
<dbReference type="EMBL" id="CABDUW010000394">
    <property type="protein sequence ID" value="VTJ67734.1"/>
    <property type="molecule type" value="Genomic_DNA"/>
</dbReference>
<feature type="region of interest" description="Disordered" evidence="2">
    <location>
        <begin position="1"/>
        <end position="28"/>
    </location>
</feature>
<feature type="region of interest" description="Disordered" evidence="2">
    <location>
        <begin position="40"/>
        <end position="77"/>
    </location>
</feature>
<gene>
    <name evidence="4" type="ORF">MONAX_5E010071</name>
</gene>
<dbReference type="InterPro" id="IPR002172">
    <property type="entry name" value="LDrepeatLR_classA_rpt"/>
</dbReference>
<comment type="caution">
    <text evidence="4">The sequence shown here is derived from an EMBL/GenBank/DDBJ whole genome shotgun (WGS) entry which is preliminary data.</text>
</comment>
<dbReference type="Proteomes" id="UP000335636">
    <property type="component" value="Unassembled WGS sequence"/>
</dbReference>
<keyword evidence="1" id="KW-1015">Disulfide bond</keyword>
<evidence type="ECO:0000256" key="2">
    <source>
        <dbReference type="SAM" id="MobiDB-lite"/>
    </source>
</evidence>
<dbReference type="CDD" id="cd00112">
    <property type="entry name" value="LDLa"/>
    <property type="match status" value="2"/>
</dbReference>
<dbReference type="InterPro" id="IPR036055">
    <property type="entry name" value="LDL_receptor-like_sf"/>
</dbReference>
<dbReference type="InterPro" id="IPR057430">
    <property type="entry name" value="LDLRAD1_C"/>
</dbReference>
<dbReference type="AlphaFoldDB" id="A0A5E4BDB5"/>
<evidence type="ECO:0000256" key="1">
    <source>
        <dbReference type="ARBA" id="ARBA00023157"/>
    </source>
</evidence>
<name>A0A5E4BDB5_MARMO</name>
<sequence>MNQWTNGWEDLDPHPRGQTDLGRKENQQGEIQYLKPQGGESLMRWGGAEPAGTVPGAQTLNSLYHPPGDPVPAPSHSTSVHIPTAHVPLPGQAPETSITLLPESVQSKDPESGSFPSSKKVLLSVDLTSSPTRPVPFLGRAGGDPEFDNCQGDVPQNLPSFLVARCGDLASWIYSDQKCDGINNCGDCSDELSPGGGLAQEGLGQGGVLTTLGPPGGSFSYEGQLTFEGTDEDTGTQRSSLTACPPCDAGWWRCSPTVFKYCSCIPRTLCQDHVQHCSDWSDEYSCPGP</sequence>
<organism evidence="4 5">
    <name type="scientific">Marmota monax</name>
    <name type="common">Woodchuck</name>
    <dbReference type="NCBI Taxonomy" id="9995"/>
    <lineage>
        <taxon>Eukaryota</taxon>
        <taxon>Metazoa</taxon>
        <taxon>Chordata</taxon>
        <taxon>Craniata</taxon>
        <taxon>Vertebrata</taxon>
        <taxon>Euteleostomi</taxon>
        <taxon>Mammalia</taxon>
        <taxon>Eutheria</taxon>
        <taxon>Euarchontoglires</taxon>
        <taxon>Glires</taxon>
        <taxon>Rodentia</taxon>
        <taxon>Sciuromorpha</taxon>
        <taxon>Sciuridae</taxon>
        <taxon>Xerinae</taxon>
        <taxon>Marmotini</taxon>
        <taxon>Marmota</taxon>
    </lineage>
</organism>
<evidence type="ECO:0000313" key="4">
    <source>
        <dbReference type="EMBL" id="VTJ67734.1"/>
    </source>
</evidence>
<evidence type="ECO:0000313" key="5">
    <source>
        <dbReference type="Proteomes" id="UP000335636"/>
    </source>
</evidence>
<proteinExistence type="predicted"/>
<protein>
    <recommendedName>
        <fullName evidence="3">LDLRAD1-like C-terminal domain-containing protein</fullName>
    </recommendedName>
</protein>